<proteinExistence type="predicted"/>
<evidence type="ECO:0000259" key="1">
    <source>
        <dbReference type="Pfam" id="PF14535"/>
    </source>
</evidence>
<dbReference type="RefSeq" id="WP_316016494.1">
    <property type="nucleotide sequence ID" value="NZ_JAWDID010000002.1"/>
</dbReference>
<dbReference type="PANTHER" id="PTHR43845">
    <property type="entry name" value="BLR5969 PROTEIN"/>
    <property type="match status" value="1"/>
</dbReference>
<evidence type="ECO:0000313" key="2">
    <source>
        <dbReference type="EMBL" id="MDU0338546.1"/>
    </source>
</evidence>
<dbReference type="InterPro" id="IPR028154">
    <property type="entry name" value="AMP-dep_Lig_C"/>
</dbReference>
<feature type="domain" description="AMP-dependent ligase C-terminal" evidence="1">
    <location>
        <begin position="384"/>
        <end position="484"/>
    </location>
</feature>
<dbReference type="PANTHER" id="PTHR43845:SF1">
    <property type="entry name" value="BLR5969 PROTEIN"/>
    <property type="match status" value="1"/>
</dbReference>
<reference evidence="2 3" key="1">
    <citation type="submission" date="2023-09" db="EMBL/GenBank/DDBJ databases">
        <title>Whole genome shotgun sequencing (WGS) of Bosea sp. ZW T0_25, isolated from stored onions (Allium cepa).</title>
        <authorList>
            <person name="Stoll D.A."/>
            <person name="Huch M."/>
        </authorList>
    </citation>
    <scope>NUCLEOTIDE SEQUENCE [LARGE SCALE GENOMIC DNA]</scope>
    <source>
        <strain evidence="2 3">ZW T0_25</strain>
    </source>
</reference>
<sequence>MSLNEVKPARTDEESAPAVPYYWKSVDWDGLMRDYPPPPHFQQTTGKMSDQELRALQNARFLARMDDAWRTPFYDTRWRAAGIEPGDIRGLDDIEKLPTFTSDDLKEAIAAAPPFGSHQPVTAEDLAGTPFKVHTSGGTTGFPRLTLFDPVALEVQAIQTARALWAQGTRPGDAVQITYTLAMANAGYCGLYACLHWLGAMPVTTGSGVVTPSERQLEYALKIGTTAWYGRAEYLARLVQVANETGFDLRSLKTKRLHSFLGPDVDGHLRGQLEEAWGCPVYDNYGTHEIGQIAFECEAKDGKHISEDTVYLETADVETGAVLPAGERGNLVVTSLHRSTPPIIRYDLRDLLVAYERSECSCGLCTRKLSMFLGRSDEMVKLRGTNVYPMACQSAVTADPRATGEFLCVVAYSGEGLSRRESMTVRVEKKSDEIDDAAFAADMEAALHRDLSVRVAVEIVPPASLLPLTQVGSTGKSRRLLDLRQNGK</sequence>
<dbReference type="Pfam" id="PF14535">
    <property type="entry name" value="AMP-binding_C_2"/>
    <property type="match status" value="1"/>
</dbReference>
<dbReference type="Gene3D" id="3.30.300.30">
    <property type="match status" value="1"/>
</dbReference>
<dbReference type="InterPro" id="IPR045851">
    <property type="entry name" value="AMP-bd_C_sf"/>
</dbReference>
<evidence type="ECO:0000313" key="3">
    <source>
        <dbReference type="Proteomes" id="UP001254257"/>
    </source>
</evidence>
<dbReference type="SUPFAM" id="SSF56801">
    <property type="entry name" value="Acetyl-CoA synthetase-like"/>
    <property type="match status" value="1"/>
</dbReference>
<dbReference type="InterPro" id="IPR042099">
    <property type="entry name" value="ANL_N_sf"/>
</dbReference>
<accession>A0ABU3S1H5</accession>
<protein>
    <recommendedName>
        <fullName evidence="1">AMP-dependent ligase C-terminal domain-containing protein</fullName>
    </recommendedName>
</protein>
<name>A0ABU3S1H5_9HYPH</name>
<organism evidence="2 3">
    <name type="scientific">Bosea rubneri</name>
    <dbReference type="NCBI Taxonomy" id="3075434"/>
    <lineage>
        <taxon>Bacteria</taxon>
        <taxon>Pseudomonadati</taxon>
        <taxon>Pseudomonadota</taxon>
        <taxon>Alphaproteobacteria</taxon>
        <taxon>Hyphomicrobiales</taxon>
        <taxon>Boseaceae</taxon>
        <taxon>Bosea</taxon>
    </lineage>
</organism>
<gene>
    <name evidence="2" type="ORF">RKE40_01560</name>
</gene>
<keyword evidence="3" id="KW-1185">Reference proteome</keyword>
<comment type="caution">
    <text evidence="2">The sequence shown here is derived from an EMBL/GenBank/DDBJ whole genome shotgun (WGS) entry which is preliminary data.</text>
</comment>
<dbReference type="Proteomes" id="UP001254257">
    <property type="component" value="Unassembled WGS sequence"/>
</dbReference>
<dbReference type="EMBL" id="JAWDID010000002">
    <property type="protein sequence ID" value="MDU0338546.1"/>
    <property type="molecule type" value="Genomic_DNA"/>
</dbReference>
<dbReference type="Gene3D" id="3.40.50.12780">
    <property type="entry name" value="N-terminal domain of ligase-like"/>
    <property type="match status" value="1"/>
</dbReference>